<dbReference type="KEGG" id="mlo:mlr2044"/>
<evidence type="ECO:0000313" key="2">
    <source>
        <dbReference type="Proteomes" id="UP000000552"/>
    </source>
</evidence>
<proteinExistence type="predicted"/>
<dbReference type="eggNOG" id="ENOG50324WJ">
    <property type="taxonomic scope" value="Bacteria"/>
</dbReference>
<gene>
    <name evidence="1" type="ordered locus">mlr2044</name>
</gene>
<protein>
    <submittedName>
        <fullName evidence="1">Mlr2044 protein</fullName>
    </submittedName>
</protein>
<accession>Q98J92</accession>
<name>Q98J92_RHILO</name>
<dbReference type="EMBL" id="BA000012">
    <property type="protein sequence ID" value="BAB49274.1"/>
    <property type="molecule type" value="Genomic_DNA"/>
</dbReference>
<evidence type="ECO:0000313" key="1">
    <source>
        <dbReference type="EMBL" id="BAB49274.1"/>
    </source>
</evidence>
<dbReference type="AlphaFoldDB" id="Q98J92"/>
<dbReference type="Proteomes" id="UP000000552">
    <property type="component" value="Chromosome"/>
</dbReference>
<sequence>MPLSFAPRFLLLSLSSCLLHRGTDHCQFPSAEKRAAAAAKRRNASSIAVRFERNRPDGGARHFPHRAISPQAVGLWGHATMKSLLFGLALLLPGVALAEPIETRKIITALTGDFNGDGAPDLAMVVETGPTDPMDIHFFLGDKEHHYLKPVEIVREQIGGEWNGYDQPGYENSDAEPELTMLPNGSIKFYLPAPEIGSERTNQTLIIAYRNGAFIVAGFAYDSDDYLQENAASACDYNVLTGKGTSSKQQPDGGTKHKTVSAEGRTIAFRDWNSGDAFAACQE</sequence>
<reference evidence="1 2" key="1">
    <citation type="journal article" date="2000" name="DNA Res.">
        <title>Complete genome structure of the nitrogen-fixing symbiotic bacterium Mesorhizobium loti.</title>
        <authorList>
            <person name="Kaneko T."/>
            <person name="Nakamura Y."/>
            <person name="Sato S."/>
            <person name="Asamizu E."/>
            <person name="Kato T."/>
            <person name="Sasamoto S."/>
            <person name="Watanabe A."/>
            <person name="Idesawa K."/>
            <person name="Ishikawa A."/>
            <person name="Kawashima K."/>
            <person name="Kimura T."/>
            <person name="Kishida Y."/>
            <person name="Kiyokawa C."/>
            <person name="Kohara M."/>
            <person name="Matsumoto M."/>
            <person name="Matsuno A."/>
            <person name="Mochizuki Y."/>
            <person name="Nakayama S."/>
            <person name="Nakazaki N."/>
            <person name="Shimpo S."/>
            <person name="Sugimoto M."/>
            <person name="Takeuchi C."/>
            <person name="Yamada M."/>
            <person name="Tabata S."/>
        </authorList>
    </citation>
    <scope>NUCLEOTIDE SEQUENCE [LARGE SCALE GENOMIC DNA]</scope>
    <source>
        <strain evidence="2">LMG 29417 / CECT 9101 / MAFF 303099</strain>
    </source>
</reference>
<dbReference type="HOGENOM" id="CLU_085709_0_0_5"/>
<organism evidence="1 2">
    <name type="scientific">Mesorhizobium japonicum (strain LMG 29417 / CECT 9101 / MAFF 303099)</name>
    <name type="common">Mesorhizobium loti (strain MAFF 303099)</name>
    <dbReference type="NCBI Taxonomy" id="266835"/>
    <lineage>
        <taxon>Bacteria</taxon>
        <taxon>Pseudomonadati</taxon>
        <taxon>Pseudomonadota</taxon>
        <taxon>Alphaproteobacteria</taxon>
        <taxon>Hyphomicrobiales</taxon>
        <taxon>Phyllobacteriaceae</taxon>
        <taxon>Mesorhizobium</taxon>
    </lineage>
</organism>